<reference evidence="3 4" key="2">
    <citation type="submission" date="2018-11" db="EMBL/GenBank/DDBJ databases">
        <authorList>
            <consortium name="Pathogen Informatics"/>
        </authorList>
    </citation>
    <scope>NUCLEOTIDE SEQUENCE [LARGE SCALE GENOMIC DNA]</scope>
</reference>
<accession>A0A0N5D0Q7</accession>
<evidence type="ECO:0000259" key="2">
    <source>
        <dbReference type="Pfam" id="PF25330"/>
    </source>
</evidence>
<protein>
    <submittedName>
        <fullName evidence="5">Secreted protein</fullName>
    </submittedName>
</protein>
<evidence type="ECO:0000256" key="1">
    <source>
        <dbReference type="SAM" id="SignalP"/>
    </source>
</evidence>
<dbReference type="Pfam" id="PF25330">
    <property type="entry name" value="C2_nem"/>
    <property type="match status" value="1"/>
</dbReference>
<feature type="domain" description="C2" evidence="2">
    <location>
        <begin position="33"/>
        <end position="181"/>
    </location>
</feature>
<dbReference type="Proteomes" id="UP000276776">
    <property type="component" value="Unassembled WGS sequence"/>
</dbReference>
<dbReference type="EMBL" id="UYYF01004411">
    <property type="protein sequence ID" value="VDN03731.1"/>
    <property type="molecule type" value="Genomic_DNA"/>
</dbReference>
<dbReference type="OMA" id="ENNINYW"/>
<dbReference type="InterPro" id="IPR040426">
    <property type="entry name" value="C05B5.4-like"/>
</dbReference>
<dbReference type="WBParaSite" id="TCLT_0000639401-mRNA-1">
    <property type="protein sequence ID" value="TCLT_0000639401-mRNA-1"/>
    <property type="gene ID" value="TCLT_0000639401"/>
</dbReference>
<evidence type="ECO:0000313" key="5">
    <source>
        <dbReference type="WBParaSite" id="TCLT_0000639401-mRNA-1"/>
    </source>
</evidence>
<evidence type="ECO:0000313" key="4">
    <source>
        <dbReference type="Proteomes" id="UP000276776"/>
    </source>
</evidence>
<keyword evidence="1" id="KW-0732">Signal</keyword>
<dbReference type="InterPro" id="IPR057569">
    <property type="entry name" value="C2_nem"/>
</dbReference>
<dbReference type="PANTHER" id="PTHR38626:SF4">
    <property type="entry name" value="SKN-1 DEPENDENT ZYGOTIC TRANSCRIPT"/>
    <property type="match status" value="1"/>
</dbReference>
<proteinExistence type="predicted"/>
<dbReference type="AlphaFoldDB" id="A0A0N5D0Q7"/>
<dbReference type="PANTHER" id="PTHR38626">
    <property type="entry name" value="SKN-1 DEPENDENT ZYGOTIC TRANSCRIPT-RELATED"/>
    <property type="match status" value="1"/>
</dbReference>
<gene>
    <name evidence="3" type="ORF">TCLT_LOCUS6383</name>
</gene>
<keyword evidence="4" id="KW-1185">Reference proteome</keyword>
<feature type="signal peptide" evidence="1">
    <location>
        <begin position="1"/>
        <end position="15"/>
    </location>
</feature>
<dbReference type="OrthoDB" id="5862752at2759"/>
<sequence length="212" mass="24608">MRLPISLVLIAVTQLKPMLLMKGHEILQDNDVEFWIEVELHTVHWKPSCLTTGGCAHPRFRISKFNKVNNEIISVSWSITENFVEKHSRKFITHWVNGKPHEITMHCEVIGMDPLYGFLRTCDTTQTTEIFSEEENNEEVDSFRISEANDELATDEQLDKLIIEIRAKCFNASLAVRKFTNHCPWCSKQKDIALVSAEREVNWQIFFGLIMD</sequence>
<organism evidence="5">
    <name type="scientific">Thelazia callipaeda</name>
    <name type="common">Oriental eyeworm</name>
    <name type="synonym">Parasitic nematode</name>
    <dbReference type="NCBI Taxonomy" id="103827"/>
    <lineage>
        <taxon>Eukaryota</taxon>
        <taxon>Metazoa</taxon>
        <taxon>Ecdysozoa</taxon>
        <taxon>Nematoda</taxon>
        <taxon>Chromadorea</taxon>
        <taxon>Rhabditida</taxon>
        <taxon>Spirurina</taxon>
        <taxon>Spiruromorpha</taxon>
        <taxon>Thelazioidea</taxon>
        <taxon>Thelaziidae</taxon>
        <taxon>Thelazia</taxon>
    </lineage>
</organism>
<feature type="chain" id="PRO_5043126482" evidence="1">
    <location>
        <begin position="16"/>
        <end position="212"/>
    </location>
</feature>
<reference evidence="5" key="1">
    <citation type="submission" date="2017-02" db="UniProtKB">
        <authorList>
            <consortium name="WormBaseParasite"/>
        </authorList>
    </citation>
    <scope>IDENTIFICATION</scope>
</reference>
<name>A0A0N5D0Q7_THECL</name>
<evidence type="ECO:0000313" key="3">
    <source>
        <dbReference type="EMBL" id="VDN03731.1"/>
    </source>
</evidence>